<dbReference type="InterPro" id="IPR019691">
    <property type="entry name" value="DUF2585"/>
</dbReference>
<protein>
    <submittedName>
        <fullName evidence="6">DUF2585 domain-containing protein</fullName>
    </submittedName>
</protein>
<dbReference type="Proteomes" id="UP001198571">
    <property type="component" value="Unassembled WGS sequence"/>
</dbReference>
<evidence type="ECO:0000313" key="7">
    <source>
        <dbReference type="Proteomes" id="UP001198571"/>
    </source>
</evidence>
<evidence type="ECO:0000313" key="6">
    <source>
        <dbReference type="EMBL" id="MCB5409371.1"/>
    </source>
</evidence>
<evidence type="ECO:0000256" key="3">
    <source>
        <dbReference type="ARBA" id="ARBA00022989"/>
    </source>
</evidence>
<keyword evidence="4 5" id="KW-0472">Membrane</keyword>
<comment type="caution">
    <text evidence="6">The sequence shown here is derived from an EMBL/GenBank/DDBJ whole genome shotgun (WGS) entry which is preliminary data.</text>
</comment>
<name>A0ABS8CJ06_9RHOB</name>
<dbReference type="NCBIfam" id="NF002099">
    <property type="entry name" value="PRK00944.1"/>
    <property type="match status" value="1"/>
</dbReference>
<evidence type="ECO:0000256" key="2">
    <source>
        <dbReference type="ARBA" id="ARBA00022692"/>
    </source>
</evidence>
<keyword evidence="1" id="KW-1003">Cell membrane</keyword>
<organism evidence="6 7">
    <name type="scientific">Pseudogemmobacter faecipullorum</name>
    <dbReference type="NCBI Taxonomy" id="2755041"/>
    <lineage>
        <taxon>Bacteria</taxon>
        <taxon>Pseudomonadati</taxon>
        <taxon>Pseudomonadota</taxon>
        <taxon>Alphaproteobacteria</taxon>
        <taxon>Rhodobacterales</taxon>
        <taxon>Paracoccaceae</taxon>
        <taxon>Pseudogemmobacter</taxon>
    </lineage>
</organism>
<dbReference type="RefSeq" id="WP_226934262.1">
    <property type="nucleotide sequence ID" value="NZ_JACDXX010000003.1"/>
</dbReference>
<dbReference type="EMBL" id="JACDXX010000003">
    <property type="protein sequence ID" value="MCB5409371.1"/>
    <property type="molecule type" value="Genomic_DNA"/>
</dbReference>
<keyword evidence="3 5" id="KW-1133">Transmembrane helix</keyword>
<reference evidence="6 7" key="1">
    <citation type="submission" date="2020-07" db="EMBL/GenBank/DDBJ databases">
        <title>Pseudogemmobacter sp. nov., isolated from poultry manure in Taiwan.</title>
        <authorList>
            <person name="Lin S.-Y."/>
            <person name="Tang Y.-S."/>
            <person name="Young C.-C."/>
        </authorList>
    </citation>
    <scope>NUCLEOTIDE SEQUENCE [LARGE SCALE GENOMIC DNA]</scope>
    <source>
        <strain evidence="6 7">CC-YST710</strain>
    </source>
</reference>
<accession>A0ABS8CJ06</accession>
<dbReference type="Pfam" id="PF10755">
    <property type="entry name" value="DUF2585"/>
    <property type="match status" value="1"/>
</dbReference>
<gene>
    <name evidence="6" type="ORF">H0485_05055</name>
</gene>
<keyword evidence="7" id="KW-1185">Reference proteome</keyword>
<feature type="transmembrane region" description="Helical" evidence="5">
    <location>
        <begin position="15"/>
        <end position="39"/>
    </location>
</feature>
<proteinExistence type="predicted"/>
<keyword evidence="2 5" id="KW-0812">Transmembrane</keyword>
<evidence type="ECO:0000256" key="5">
    <source>
        <dbReference type="SAM" id="Phobius"/>
    </source>
</evidence>
<sequence length="196" mass="21821">MTAPPGLRPAWPPAFWYRIAALLLLIQAISLMAMGRVLICDCGYIRLFEPGVNTAGNSQHLADWYTPSHFLHGVLFFLLTSALFRHHALAFRFAFAVLLEAGWEILENTPMVIAHYRNETMALGYSGDSVLNSVMDSVFMGLGFFFAARMPVRVSVLSFLVLEIGTLIMIRDNLSLNILMLTWPVEAVKTWQAAGG</sequence>
<evidence type="ECO:0000256" key="1">
    <source>
        <dbReference type="ARBA" id="ARBA00022475"/>
    </source>
</evidence>
<evidence type="ECO:0000256" key="4">
    <source>
        <dbReference type="ARBA" id="ARBA00023136"/>
    </source>
</evidence>